<organism evidence="2 3">
    <name type="scientific">Streptomyces pakalii</name>
    <dbReference type="NCBI Taxonomy" id="3036494"/>
    <lineage>
        <taxon>Bacteria</taxon>
        <taxon>Bacillati</taxon>
        <taxon>Actinomycetota</taxon>
        <taxon>Actinomycetes</taxon>
        <taxon>Kitasatosporales</taxon>
        <taxon>Streptomycetaceae</taxon>
        <taxon>Streptomyces</taxon>
    </lineage>
</organism>
<dbReference type="EMBL" id="JARWAF010000008">
    <property type="protein sequence ID" value="MDJ1642485.1"/>
    <property type="molecule type" value="Genomic_DNA"/>
</dbReference>
<gene>
    <name evidence="2" type="ORF">P5W92_19035</name>
</gene>
<dbReference type="Proteomes" id="UP001237194">
    <property type="component" value="Unassembled WGS sequence"/>
</dbReference>
<feature type="region of interest" description="Disordered" evidence="1">
    <location>
        <begin position="1"/>
        <end position="36"/>
    </location>
</feature>
<feature type="compositionally biased region" description="Basic and acidic residues" evidence="1">
    <location>
        <begin position="7"/>
        <end position="17"/>
    </location>
</feature>
<proteinExistence type="predicted"/>
<name>A0ABT7D9P2_9ACTN</name>
<evidence type="ECO:0000313" key="3">
    <source>
        <dbReference type="Proteomes" id="UP001237194"/>
    </source>
</evidence>
<keyword evidence="3" id="KW-1185">Reference proteome</keyword>
<keyword evidence="2" id="KW-0547">Nucleotide-binding</keyword>
<keyword evidence="2" id="KW-0067">ATP-binding</keyword>
<dbReference type="RefSeq" id="WP_283896181.1">
    <property type="nucleotide sequence ID" value="NZ_JARWAF010000008.1"/>
</dbReference>
<reference evidence="2 3" key="1">
    <citation type="submission" date="2023-04" db="EMBL/GenBank/DDBJ databases">
        <title>A novel species of the genus Streptomyces: Streptomyces pakalii sp. nov. isolated from a Mexican soil jungle.</title>
        <authorList>
            <person name="Chavez-Hernandez M.A."/>
            <person name="Ortiz-Alvarez J."/>
            <person name="Villa-Tanaca L."/>
            <person name="Hernandez-Rodriguez C."/>
        </authorList>
    </citation>
    <scope>NUCLEOTIDE SEQUENCE [LARGE SCALE GENOMIC DNA]</scope>
    <source>
        <strain evidence="2 3">ENCB-J15</strain>
    </source>
</reference>
<comment type="caution">
    <text evidence="2">The sequence shown here is derived from an EMBL/GenBank/DDBJ whole genome shotgun (WGS) entry which is preliminary data.</text>
</comment>
<evidence type="ECO:0000256" key="1">
    <source>
        <dbReference type="SAM" id="MobiDB-lite"/>
    </source>
</evidence>
<evidence type="ECO:0000313" key="2">
    <source>
        <dbReference type="EMBL" id="MDJ1642485.1"/>
    </source>
</evidence>
<accession>A0ABT7D9P2</accession>
<sequence length="1244" mass="136583">MISMDEGFDRDSKDLPREPGTTGVTSTQMNSSTGGGTVIAAQNGDVTVNCFADGITPLTPLDELHRHAVSLSTGLRYRRALEGTRVPALRTDLAATLEELDDLTPVGRRLRRAASALRPWVGWVPDSAGLFLTDGAVATIELWIVGSELRVACANELEAVADMLSECADGDGSSAQQAVSDMLDGTAAVVDSMSGLATSLMAAQRARLPDVAEMTYEQKRAAGYLIAISKDLIACSRLLGDVCTDASLGALVTGGVLIAGGWGTGKSYGVASWVESRVAAGAPTALVCGYQFDGHRGFEEQLAELCGTRTRSSARELLGTLQEHARTTGRQAVLVVDALNEADAIKGDPSVAFTGLVQLANGFPEVTVVATVRMDRAPSAEECFADALHTRKFAFRWNAGVVDPLAAWRMYQEMYCLPALILPPDTRDLRRPFLLSILAWSLHHSPEPGVRSVRVPSVGELFRKWLRALDEDWARHRGHSIVQGAPSLVTLACELMAEAIGVQESIEYGAALGIFGRERGFPDADQLIAWLHDVGVLAVDPVHGRVRFAVQRFAEHVRARNLLDQARPRAAVARIVSDLSGDDQASVEAQRMLTALAAAAPHARTPQELSRLLPRRRPLRADVAVLESLEGRAHELVGKSSLAFVRKKLRQSDAAPWAWYSILVNVTEPRHPLGGSFLDKTLREMGRPARFHWCFVLPVLRLIEDEDGLDLLRRLLAWAGTQDGDARAARDATDLLMWLSAVPFEGLRDVCVRIASDVWLAHPDVAETQVARFGQHHDALIAEAAWLAAYGALVRRPDVSPAPGWLGLVSRDEARPHMRLQDSVAGVRRLCEPGKGTEAPPVPLALPPSRVLIPSRSFRTDRIARLAWSWSPFIESSPLPRLRWLSRRMQYLHPKRRLGGLIRAYRAGSSRWERSDRMVQRKALIIATQEWYAVQASHSAEMSAEATPGESSAARCKQRMTDPTLSVSWPMDINTTLRPSTWWGVSPNRDDLVDESLPLSEVVTRSAPDGTEWLLLQGAFHSNPHTDLEYLDGLPDDDEALPRLHVQPAVLTARDLWSVASPVRRSAERPAFVEISTLLVRTGSEQSAVEHMLSNRFDPELNGSWPGQAYLAEYYRYREFAEPVPSAVPYMPTTVTYPERPYPFRLQDRAALPCSRAVPARRFVEQLGAEWTGRHLHFTRPADGALVLTDPSLIEGGPNGLLLAPSAADRLAAEGWTLLWRIARTDPSLRERHRYGVLKYGKSS</sequence>
<feature type="compositionally biased region" description="Polar residues" evidence="1">
    <location>
        <begin position="22"/>
        <end position="32"/>
    </location>
</feature>
<protein>
    <submittedName>
        <fullName evidence="2">ATP-binding protein</fullName>
    </submittedName>
</protein>
<dbReference type="GO" id="GO:0005524">
    <property type="term" value="F:ATP binding"/>
    <property type="evidence" value="ECO:0007669"/>
    <property type="project" value="UniProtKB-KW"/>
</dbReference>